<name>A0A4Y8UFC7_9GAMM</name>
<gene>
    <name evidence="3" type="ORF">E3W66_08030</name>
</gene>
<dbReference type="InterPro" id="IPR027471">
    <property type="entry name" value="YbeD-like_sf"/>
</dbReference>
<evidence type="ECO:0000313" key="3">
    <source>
        <dbReference type="EMBL" id="TFH67430.1"/>
    </source>
</evidence>
<accession>A0A4Y8UFC7</accession>
<dbReference type="AlphaFoldDB" id="A0A4Y8UFC7"/>
<dbReference type="GO" id="GO:0005829">
    <property type="term" value="C:cytosol"/>
    <property type="evidence" value="ECO:0007669"/>
    <property type="project" value="TreeGrafter"/>
</dbReference>
<dbReference type="PANTHER" id="PTHR38036">
    <property type="entry name" value="UPF0250 PROTEIN YBED"/>
    <property type="match status" value="1"/>
</dbReference>
<dbReference type="HAMAP" id="MF_00659">
    <property type="entry name" value="UPF0250"/>
    <property type="match status" value="1"/>
</dbReference>
<dbReference type="Pfam" id="PF04359">
    <property type="entry name" value="DUF493"/>
    <property type="match status" value="1"/>
</dbReference>
<dbReference type="OrthoDB" id="9793424at2"/>
<keyword evidence="4" id="KW-1185">Reference proteome</keyword>
<proteinExistence type="inferred from homology"/>
<dbReference type="Proteomes" id="UP000298133">
    <property type="component" value="Unassembled WGS sequence"/>
</dbReference>
<evidence type="ECO:0000313" key="4">
    <source>
        <dbReference type="Proteomes" id="UP000298133"/>
    </source>
</evidence>
<reference evidence="3 4" key="1">
    <citation type="submission" date="2019-03" db="EMBL/GenBank/DDBJ databases">
        <title>Draft genome of Gammaproteobacteria bacterium LSUCC0057, a member of the SAR92 clade.</title>
        <authorList>
            <person name="Lanclos V.C."/>
            <person name="Doiron C."/>
            <person name="Henson M.W."/>
            <person name="Thrash J.C."/>
        </authorList>
    </citation>
    <scope>NUCLEOTIDE SEQUENCE [LARGE SCALE GENOMIC DNA]</scope>
    <source>
        <strain evidence="3 4">LSUCC0057</strain>
    </source>
</reference>
<evidence type="ECO:0000256" key="2">
    <source>
        <dbReference type="HAMAP-Rule" id="MF_00659"/>
    </source>
</evidence>
<sequence>MKNLSTTDLTDEQRKAVTIEFPCSYPIKVVGSSTPELEQLVAAVMARHSSDFNHRQIRVRESSSGRWQSLTVTFTATGEQQLAAIFADLKESPLVQMVL</sequence>
<comment type="caution">
    <text evidence="3">The sequence shown here is derived from an EMBL/GenBank/DDBJ whole genome shotgun (WGS) entry which is preliminary data.</text>
</comment>
<dbReference type="PANTHER" id="PTHR38036:SF1">
    <property type="entry name" value="UPF0250 PROTEIN YBED"/>
    <property type="match status" value="1"/>
</dbReference>
<comment type="similarity">
    <text evidence="1 2">Belongs to the UPF0250 family.</text>
</comment>
<evidence type="ECO:0000256" key="1">
    <source>
        <dbReference type="ARBA" id="ARBA00008460"/>
    </source>
</evidence>
<dbReference type="SUPFAM" id="SSF117991">
    <property type="entry name" value="YbeD/HP0495-like"/>
    <property type="match status" value="1"/>
</dbReference>
<dbReference type="InterPro" id="IPR007454">
    <property type="entry name" value="UPF0250_YbeD-like"/>
</dbReference>
<organism evidence="3 4">
    <name type="scientific">Gammaproteobacteria bacterium LSUCC0057</name>
    <dbReference type="NCBI Taxonomy" id="2559237"/>
    <lineage>
        <taxon>Bacteria</taxon>
        <taxon>Pseudomonadati</taxon>
        <taxon>Pseudomonadota</taxon>
        <taxon>Gammaproteobacteria</taxon>
        <taxon>Cellvibrionales</taxon>
        <taxon>Porticoccaceae</taxon>
        <taxon>SAR92 clade</taxon>
    </lineage>
</organism>
<dbReference type="Gene3D" id="3.30.70.260">
    <property type="match status" value="1"/>
</dbReference>
<protein>
    <recommendedName>
        <fullName evidence="2">UPF0250 protein E3W66_08030</fullName>
    </recommendedName>
</protein>
<dbReference type="EMBL" id="SPIA01000003">
    <property type="protein sequence ID" value="TFH67430.1"/>
    <property type="molecule type" value="Genomic_DNA"/>
</dbReference>